<sequence>MMNLITKGYVTAQVNAQEFMQDKRGTVIEYVMIIAVAALLLSLVKTDLKTIVETAMTDIKALVK</sequence>
<feature type="transmembrane region" description="Helical" evidence="1">
    <location>
        <begin position="27"/>
        <end position="44"/>
    </location>
</feature>
<dbReference type="KEGG" id="yef:FORC2_0621"/>
<keyword evidence="1" id="KW-1133">Transmembrane helix</keyword>
<name>A0A9P1PTP0_YEREN</name>
<evidence type="ECO:0000313" key="3">
    <source>
        <dbReference type="EMBL" id="ELI8101636.1"/>
    </source>
</evidence>
<dbReference type="EMBL" id="ABNAVX010000005">
    <property type="protein sequence ID" value="ELI8101636.1"/>
    <property type="molecule type" value="Genomic_DNA"/>
</dbReference>
<accession>A0A9P1PTP0</accession>
<keyword evidence="1" id="KW-0472">Membrane</keyword>
<dbReference type="AlphaFoldDB" id="A0A9P1PTP0"/>
<dbReference type="Proteomes" id="UP001182355">
    <property type="component" value="Unassembled WGS sequence"/>
</dbReference>
<dbReference type="Proteomes" id="UP000041356">
    <property type="component" value="Unassembled WGS sequence"/>
</dbReference>
<comment type="caution">
    <text evidence="2">The sequence shown here is derived from an EMBL/GenBank/DDBJ whole genome shotgun (WGS) entry which is preliminary data.</text>
</comment>
<evidence type="ECO:0000313" key="4">
    <source>
        <dbReference type="Proteomes" id="UP000041356"/>
    </source>
</evidence>
<evidence type="ECO:0000256" key="1">
    <source>
        <dbReference type="SAM" id="Phobius"/>
    </source>
</evidence>
<evidence type="ECO:0000313" key="2">
    <source>
        <dbReference type="EMBL" id="CNF27191.1"/>
    </source>
</evidence>
<reference evidence="2 4" key="1">
    <citation type="submission" date="2015-03" db="EMBL/GenBank/DDBJ databases">
        <authorList>
            <consortium name="Pathogen Informatics"/>
            <person name="Murphy D."/>
        </authorList>
    </citation>
    <scope>NUCLEOTIDE SEQUENCE [LARGE SCALE GENOMIC DNA]</scope>
    <source>
        <strain evidence="2 4">IP27818</strain>
    </source>
</reference>
<proteinExistence type="predicted"/>
<organism evidence="2 4">
    <name type="scientific">Yersinia enterocolitica</name>
    <dbReference type="NCBI Taxonomy" id="630"/>
    <lineage>
        <taxon>Bacteria</taxon>
        <taxon>Pseudomonadati</taxon>
        <taxon>Pseudomonadota</taxon>
        <taxon>Gammaproteobacteria</taxon>
        <taxon>Enterobacterales</taxon>
        <taxon>Yersiniaceae</taxon>
        <taxon>Yersinia</taxon>
    </lineage>
</organism>
<dbReference type="EMBL" id="CPZF01000002">
    <property type="protein sequence ID" value="CNF27191.1"/>
    <property type="molecule type" value="Genomic_DNA"/>
</dbReference>
<protein>
    <submittedName>
        <fullName evidence="2">Pilin protein, major subunit</fullName>
    </submittedName>
</protein>
<dbReference type="RefSeq" id="WP_046050228.1">
    <property type="nucleotide sequence ID" value="NZ_CAKODN010000002.1"/>
</dbReference>
<keyword evidence="1" id="KW-0812">Transmembrane</keyword>
<reference evidence="3" key="2">
    <citation type="submission" date="2023-02" db="EMBL/GenBank/DDBJ databases">
        <authorList>
            <person name="Ashton P.M."/>
            <person name="Dallman T."/>
            <person name="Nair S."/>
            <person name="De Pinna E."/>
            <person name="Peters T."/>
            <person name="Grant K."/>
        </authorList>
    </citation>
    <scope>NUCLEOTIDE SEQUENCE</scope>
    <source>
        <strain evidence="3">01103883</strain>
    </source>
</reference>
<gene>
    <name evidence="2" type="primary">flp</name>
    <name evidence="2" type="ORF">ERS137939_01102</name>
    <name evidence="3" type="ORF">RSF11_001329</name>
</gene>